<feature type="compositionally biased region" description="Polar residues" evidence="3">
    <location>
        <begin position="122"/>
        <end position="132"/>
    </location>
</feature>
<evidence type="ECO:0000259" key="4">
    <source>
        <dbReference type="Pfam" id="PF02770"/>
    </source>
</evidence>
<gene>
    <name evidence="7" type="ORF">F4694_001319</name>
</gene>
<keyword evidence="2" id="KW-0560">Oxidoreductase</keyword>
<sequence length="382" mass="42629">MKFQEKETFDEQLELMNNLSKRFFSRAHQVDIDGSFPFKNIQDLKDTGYTSLTVPKKYGGKEISLYDMLRFQEKIAEGDGATALSIGWHMGIIKNLSEKNSWNESIFKKICDDVLNGSLINSAATEPRTGSPTRGGRPETTAHKEGNQWIIKGRKTFTTMAPVLDYFIVSATLTDTKQVGNFLIPRSAKGILIEETWDSIALRGTGSHDLILQNVSVPEEYFVEQIGMDGKKASGWLLHIPACYLGIAKAAKKYAIEFALKYSPNSVEGTIIDLPNVRQKIGEMELKLIESEYFLQAVAKQWDESEEQSRAKMGPTLGAAKLTVTNNAIAVVDLAMRLVGARSLSLKNPLQRYYRDVRAGLHNPPMDDMTIQLLANTAIQDI</sequence>
<dbReference type="EMBL" id="JACCBX010000003">
    <property type="protein sequence ID" value="NYE04570.1"/>
    <property type="molecule type" value="Genomic_DNA"/>
</dbReference>
<dbReference type="Proteomes" id="UP000548423">
    <property type="component" value="Unassembled WGS sequence"/>
</dbReference>
<dbReference type="Pfam" id="PF02771">
    <property type="entry name" value="Acyl-CoA_dh_N"/>
    <property type="match status" value="1"/>
</dbReference>
<organism evidence="7 8">
    <name type="scientific">Neobacillus niacini</name>
    <dbReference type="NCBI Taxonomy" id="86668"/>
    <lineage>
        <taxon>Bacteria</taxon>
        <taxon>Bacillati</taxon>
        <taxon>Bacillota</taxon>
        <taxon>Bacilli</taxon>
        <taxon>Bacillales</taxon>
        <taxon>Bacillaceae</taxon>
        <taxon>Neobacillus</taxon>
    </lineage>
</organism>
<dbReference type="InterPro" id="IPR036250">
    <property type="entry name" value="AcylCo_DH-like_C"/>
</dbReference>
<dbReference type="SUPFAM" id="SSF47203">
    <property type="entry name" value="Acyl-CoA dehydrogenase C-terminal domain-like"/>
    <property type="match status" value="1"/>
</dbReference>
<proteinExistence type="predicted"/>
<evidence type="ECO:0000259" key="6">
    <source>
        <dbReference type="Pfam" id="PF08028"/>
    </source>
</evidence>
<dbReference type="CDD" id="cd00567">
    <property type="entry name" value="ACAD"/>
    <property type="match status" value="1"/>
</dbReference>
<keyword evidence="1" id="KW-0285">Flavoprotein</keyword>
<protein>
    <submittedName>
        <fullName evidence="7">Alkylation response protein AidB-like acyl-CoA dehydrogenase</fullName>
    </submittedName>
</protein>
<dbReference type="InterPro" id="IPR013107">
    <property type="entry name" value="Acyl-CoA_DH_C"/>
</dbReference>
<dbReference type="GO" id="GO:0050660">
    <property type="term" value="F:flavin adenine dinucleotide binding"/>
    <property type="evidence" value="ECO:0007669"/>
    <property type="project" value="InterPro"/>
</dbReference>
<evidence type="ECO:0000256" key="1">
    <source>
        <dbReference type="ARBA" id="ARBA00022630"/>
    </source>
</evidence>
<dbReference type="FunFam" id="2.40.110.10:FF:000020">
    <property type="entry name" value="Putative acyl-CoA dehydrogenase YdbM"/>
    <property type="match status" value="1"/>
</dbReference>
<dbReference type="InterPro" id="IPR009100">
    <property type="entry name" value="AcylCoA_DH/oxidase_NM_dom_sf"/>
</dbReference>
<dbReference type="InterPro" id="IPR006091">
    <property type="entry name" value="Acyl-CoA_Oxase/DH_mid-dom"/>
</dbReference>
<dbReference type="Gene3D" id="1.10.540.10">
    <property type="entry name" value="Acyl-CoA dehydrogenase/oxidase, N-terminal domain"/>
    <property type="match status" value="1"/>
</dbReference>
<name>A0A852T730_9BACI</name>
<feature type="domain" description="Acyl-CoA oxidase/dehydrogenase middle" evidence="4">
    <location>
        <begin position="123"/>
        <end position="215"/>
    </location>
</feature>
<evidence type="ECO:0000256" key="2">
    <source>
        <dbReference type="ARBA" id="ARBA00023002"/>
    </source>
</evidence>
<comment type="caution">
    <text evidence="7">The sequence shown here is derived from an EMBL/GenBank/DDBJ whole genome shotgun (WGS) entry which is preliminary data.</text>
</comment>
<dbReference type="Gene3D" id="2.40.110.10">
    <property type="entry name" value="Butyryl-CoA Dehydrogenase, subunit A, domain 2"/>
    <property type="match status" value="1"/>
</dbReference>
<feature type="domain" description="Acyl-CoA dehydrogenase/oxidase N-terminal" evidence="5">
    <location>
        <begin position="23"/>
        <end position="93"/>
    </location>
</feature>
<reference evidence="8" key="2">
    <citation type="submission" date="2020-08" db="EMBL/GenBank/DDBJ databases">
        <title>The Agave Microbiome: Exploring the role of microbial communities in plant adaptations to desert environments.</title>
        <authorList>
            <person name="Partida-Martinez L.P."/>
        </authorList>
    </citation>
    <scope>NUCLEOTIDE SEQUENCE [LARGE SCALE GENOMIC DNA]</scope>
    <source>
        <strain evidence="8">AT2.8</strain>
    </source>
</reference>
<dbReference type="AlphaFoldDB" id="A0A852T730"/>
<dbReference type="InterPro" id="IPR037069">
    <property type="entry name" value="AcylCoA_DH/ox_N_sf"/>
</dbReference>
<dbReference type="PIRSF" id="PIRSF016578">
    <property type="entry name" value="HsaA"/>
    <property type="match status" value="1"/>
</dbReference>
<dbReference type="Gene3D" id="1.20.140.10">
    <property type="entry name" value="Butyryl-CoA Dehydrogenase, subunit A, domain 3"/>
    <property type="match status" value="1"/>
</dbReference>
<evidence type="ECO:0000313" key="8">
    <source>
        <dbReference type="Proteomes" id="UP000548423"/>
    </source>
</evidence>
<dbReference type="InterPro" id="IPR046373">
    <property type="entry name" value="Acyl-CoA_Oxase/DH_mid-dom_sf"/>
</dbReference>
<accession>A0A852T730</accession>
<dbReference type="GO" id="GO:0003995">
    <property type="term" value="F:acyl-CoA dehydrogenase activity"/>
    <property type="evidence" value="ECO:0007669"/>
    <property type="project" value="TreeGrafter"/>
</dbReference>
<feature type="compositionally biased region" description="Basic and acidic residues" evidence="3">
    <location>
        <begin position="136"/>
        <end position="145"/>
    </location>
</feature>
<dbReference type="PANTHER" id="PTHR43884">
    <property type="entry name" value="ACYL-COA DEHYDROGENASE"/>
    <property type="match status" value="1"/>
</dbReference>
<dbReference type="InterPro" id="IPR013786">
    <property type="entry name" value="AcylCoA_DH/ox_N"/>
</dbReference>
<dbReference type="Pfam" id="PF08028">
    <property type="entry name" value="Acyl-CoA_dh_2"/>
    <property type="match status" value="1"/>
</dbReference>
<reference evidence="8" key="1">
    <citation type="submission" date="2020-07" db="EMBL/GenBank/DDBJ databases">
        <authorList>
            <person name="Partida-Martinez L."/>
            <person name="Huntemann M."/>
            <person name="Clum A."/>
            <person name="Wang J."/>
            <person name="Palaniappan K."/>
            <person name="Ritter S."/>
            <person name="Chen I.-M."/>
            <person name="Stamatis D."/>
            <person name="Reddy T."/>
            <person name="O'Malley R."/>
            <person name="Daum C."/>
            <person name="Shapiro N."/>
            <person name="Ivanova N."/>
            <person name="Kyrpides N."/>
            <person name="Woyke T."/>
        </authorList>
    </citation>
    <scope>NUCLEOTIDE SEQUENCE [LARGE SCALE GENOMIC DNA]</scope>
    <source>
        <strain evidence="8">AT2.8</strain>
    </source>
</reference>
<dbReference type="PANTHER" id="PTHR43884:SF25">
    <property type="entry name" value="ACYL-COA DEHYDROGENASE YDBM-RELATED"/>
    <property type="match status" value="1"/>
</dbReference>
<dbReference type="Pfam" id="PF02770">
    <property type="entry name" value="Acyl-CoA_dh_M"/>
    <property type="match status" value="1"/>
</dbReference>
<evidence type="ECO:0000313" key="7">
    <source>
        <dbReference type="EMBL" id="NYE04570.1"/>
    </source>
</evidence>
<feature type="domain" description="Acyl-CoA dehydrogenase C-terminal" evidence="6">
    <location>
        <begin position="241"/>
        <end position="360"/>
    </location>
</feature>
<dbReference type="SUPFAM" id="SSF56645">
    <property type="entry name" value="Acyl-CoA dehydrogenase NM domain-like"/>
    <property type="match status" value="1"/>
</dbReference>
<feature type="region of interest" description="Disordered" evidence="3">
    <location>
        <begin position="122"/>
        <end position="145"/>
    </location>
</feature>
<evidence type="ECO:0000256" key="3">
    <source>
        <dbReference type="SAM" id="MobiDB-lite"/>
    </source>
</evidence>
<evidence type="ECO:0000259" key="5">
    <source>
        <dbReference type="Pfam" id="PF02771"/>
    </source>
</evidence>